<organism evidence="1 2">
    <name type="scientific">Paenibacillus elgii</name>
    <dbReference type="NCBI Taxonomy" id="189691"/>
    <lineage>
        <taxon>Bacteria</taxon>
        <taxon>Bacillati</taxon>
        <taxon>Bacillota</taxon>
        <taxon>Bacilli</taxon>
        <taxon>Bacillales</taxon>
        <taxon>Paenibacillaceae</taxon>
        <taxon>Paenibacillus</taxon>
    </lineage>
</organism>
<dbReference type="EMBL" id="PYHP01000080">
    <property type="protein sequence ID" value="PUA35598.1"/>
    <property type="molecule type" value="Genomic_DNA"/>
</dbReference>
<dbReference type="Pfam" id="PF07374">
    <property type="entry name" value="DUF1492"/>
    <property type="match status" value="1"/>
</dbReference>
<proteinExistence type="predicted"/>
<dbReference type="InterPro" id="IPR036388">
    <property type="entry name" value="WH-like_DNA-bd_sf"/>
</dbReference>
<gene>
    <name evidence="1" type="ORF">C8Z91_29750</name>
</gene>
<accession>A0A2T6FUM0</accession>
<dbReference type="Gene3D" id="1.10.10.10">
    <property type="entry name" value="Winged helix-like DNA-binding domain superfamily/Winged helix DNA-binding domain"/>
    <property type="match status" value="1"/>
</dbReference>
<dbReference type="Proteomes" id="UP000244184">
    <property type="component" value="Unassembled WGS sequence"/>
</dbReference>
<reference evidence="1 2" key="1">
    <citation type="submission" date="2018-03" db="EMBL/GenBank/DDBJ databases">
        <title>Genome sequence of Paenibacillus elgii strain AC13 an antimicrobial compound producing bacteria.</title>
        <authorList>
            <person name="Kurokawa A.S."/>
            <person name="Araujo J.F."/>
            <person name="Costa R.A."/>
            <person name="Ortega D.B."/>
            <person name="Pires A.S."/>
            <person name="Pappas G.J.Jr."/>
            <person name="Franco O.L."/>
            <person name="Barreto C."/>
            <person name="Magalhaes B.S."/>
            <person name="Kruger R.H."/>
        </authorList>
    </citation>
    <scope>NUCLEOTIDE SEQUENCE [LARGE SCALE GENOMIC DNA]</scope>
    <source>
        <strain evidence="1 2">AC13</strain>
    </source>
</reference>
<protein>
    <recommendedName>
        <fullName evidence="3">RNA polymerase subunit sigma-24</fullName>
    </recommendedName>
</protein>
<evidence type="ECO:0000313" key="2">
    <source>
        <dbReference type="Proteomes" id="UP000244184"/>
    </source>
</evidence>
<dbReference type="InterPro" id="IPR010861">
    <property type="entry name" value="DUF1492"/>
</dbReference>
<dbReference type="AlphaFoldDB" id="A0A2T6FUM0"/>
<dbReference type="SUPFAM" id="SSF88659">
    <property type="entry name" value="Sigma3 and sigma4 domains of RNA polymerase sigma factors"/>
    <property type="match status" value="1"/>
</dbReference>
<sequence length="182" mass="20776">MLPENDERGTNRMMMLNLEQNYEKMAIDQLRGYKRLVGRIKMLEKYPVSGGMRLGTIVQDGQLQDLHRQWRKLAASGADHEALRSTEAKIKALLEGQLGTSDGYQGILARVSELEELGRQKEQMEQAMDALDDFKHEYAQVLKLLYVDGNEPHDIACDLGISLSTFYGWRRKALKEYGILIS</sequence>
<dbReference type="InterPro" id="IPR013324">
    <property type="entry name" value="RNA_pol_sigma_r3/r4-like"/>
</dbReference>
<evidence type="ECO:0008006" key="3">
    <source>
        <dbReference type="Google" id="ProtNLM"/>
    </source>
</evidence>
<comment type="caution">
    <text evidence="1">The sequence shown here is derived from an EMBL/GenBank/DDBJ whole genome shotgun (WGS) entry which is preliminary data.</text>
</comment>
<name>A0A2T6FUM0_9BACL</name>
<evidence type="ECO:0000313" key="1">
    <source>
        <dbReference type="EMBL" id="PUA35598.1"/>
    </source>
</evidence>